<keyword evidence="2" id="KW-1185">Reference proteome</keyword>
<organism evidence="1 2">
    <name type="scientific">Gracilariopsis chorda</name>
    <dbReference type="NCBI Taxonomy" id="448386"/>
    <lineage>
        <taxon>Eukaryota</taxon>
        <taxon>Rhodophyta</taxon>
        <taxon>Florideophyceae</taxon>
        <taxon>Rhodymeniophycidae</taxon>
        <taxon>Gracilariales</taxon>
        <taxon>Gracilariaceae</taxon>
        <taxon>Gracilariopsis</taxon>
    </lineage>
</organism>
<protein>
    <submittedName>
        <fullName evidence="1">Uncharacterized protein</fullName>
    </submittedName>
</protein>
<name>A0A2V3IC03_9FLOR</name>
<dbReference type="AlphaFoldDB" id="A0A2V3IC03"/>
<sequence>MNVSSAVDEGCGCVREFSQALRGEARPQSSAMDHNQIQKQPRVHHAQKKYILCDVLLDMLGFRTILETLMQVAAMGLRVFEISESLLSDDSSSAHGTPIPTVSSALRIFAGLLSLHQPNRAALLQAQNNNPENKDLAIDIEADHIVISNSVNVLQVTRSRVEQLLFWYFNPCVDVSQLPLATLDLIQGIVGLTTKIVKQILAFAKTVKKEYSMTMEDEQRSTSLKRTRKSPGYVKRKRRHVDIERNEKIMKSFKLIPKLVSSVRMPFRA</sequence>
<reference evidence="1 2" key="1">
    <citation type="journal article" date="2018" name="Mol. Biol. Evol.">
        <title>Analysis of the draft genome of the red seaweed Gracilariopsis chorda provides insights into genome size evolution in Rhodophyta.</title>
        <authorList>
            <person name="Lee J."/>
            <person name="Yang E.C."/>
            <person name="Graf L."/>
            <person name="Yang J.H."/>
            <person name="Qiu H."/>
            <person name="Zel Zion U."/>
            <person name="Chan C.X."/>
            <person name="Stephens T.G."/>
            <person name="Weber A.P.M."/>
            <person name="Boo G.H."/>
            <person name="Boo S.M."/>
            <person name="Kim K.M."/>
            <person name="Shin Y."/>
            <person name="Jung M."/>
            <person name="Lee S.J."/>
            <person name="Yim H.S."/>
            <person name="Lee J.H."/>
            <person name="Bhattacharya D."/>
            <person name="Yoon H.S."/>
        </authorList>
    </citation>
    <scope>NUCLEOTIDE SEQUENCE [LARGE SCALE GENOMIC DNA]</scope>
    <source>
        <strain evidence="1 2">SKKU-2015</strain>
        <tissue evidence="1">Whole body</tissue>
    </source>
</reference>
<gene>
    <name evidence="1" type="ORF">BWQ96_10659</name>
</gene>
<comment type="caution">
    <text evidence="1">The sequence shown here is derived from an EMBL/GenBank/DDBJ whole genome shotgun (WGS) entry which is preliminary data.</text>
</comment>
<proteinExistence type="predicted"/>
<evidence type="ECO:0000313" key="1">
    <source>
        <dbReference type="EMBL" id="PXF39636.1"/>
    </source>
</evidence>
<accession>A0A2V3IC03</accession>
<dbReference type="OrthoDB" id="5274at2759"/>
<evidence type="ECO:0000313" key="2">
    <source>
        <dbReference type="Proteomes" id="UP000247409"/>
    </source>
</evidence>
<dbReference type="EMBL" id="NBIV01000571">
    <property type="protein sequence ID" value="PXF39636.1"/>
    <property type="molecule type" value="Genomic_DNA"/>
</dbReference>
<dbReference type="Proteomes" id="UP000247409">
    <property type="component" value="Unassembled WGS sequence"/>
</dbReference>